<dbReference type="GO" id="GO:0005737">
    <property type="term" value="C:cytoplasm"/>
    <property type="evidence" value="ECO:0007669"/>
    <property type="project" value="UniProtKB-SubCell"/>
</dbReference>
<keyword evidence="3 7" id="KW-0479">Metal-binding</keyword>
<evidence type="ECO:0000256" key="5">
    <source>
        <dbReference type="ARBA" id="ARBA00022801"/>
    </source>
</evidence>
<dbReference type="GO" id="GO:0004521">
    <property type="term" value="F:RNA endonuclease activity"/>
    <property type="evidence" value="ECO:0007669"/>
    <property type="project" value="UniProtKB-UniRule"/>
</dbReference>
<feature type="binding site" evidence="7">
    <location>
        <position position="111"/>
    </location>
    <ligand>
        <name>Zn(2+)</name>
        <dbReference type="ChEBI" id="CHEBI:29105"/>
        <note>catalytic</note>
    </ligand>
</feature>
<dbReference type="PROSITE" id="PS01306">
    <property type="entry name" value="UPF0054"/>
    <property type="match status" value="1"/>
</dbReference>
<keyword evidence="6 7" id="KW-0862">Zinc</keyword>
<dbReference type="EC" id="3.1.-.-" evidence="7"/>
<dbReference type="EMBL" id="QGGI01000002">
    <property type="protein sequence ID" value="PWJ96214.1"/>
    <property type="molecule type" value="Genomic_DNA"/>
</dbReference>
<dbReference type="RefSeq" id="WP_109603834.1">
    <property type="nucleotide sequence ID" value="NZ_JAMHJO010000001.1"/>
</dbReference>
<dbReference type="Pfam" id="PF02130">
    <property type="entry name" value="YbeY"/>
    <property type="match status" value="1"/>
</dbReference>
<comment type="cofactor">
    <cofactor evidence="7">
        <name>Zn(2+)</name>
        <dbReference type="ChEBI" id="CHEBI:29105"/>
    </cofactor>
    <text evidence="7">Binds 1 zinc ion.</text>
</comment>
<dbReference type="InterPro" id="IPR020549">
    <property type="entry name" value="YbeY_CS"/>
</dbReference>
<accession>A0AA45C8Q6</accession>
<dbReference type="HAMAP" id="MF_00009">
    <property type="entry name" value="Endoribonucl_YbeY"/>
    <property type="match status" value="1"/>
</dbReference>
<keyword evidence="7" id="KW-0963">Cytoplasm</keyword>
<keyword evidence="7" id="KW-0698">rRNA processing</keyword>
<keyword evidence="2 7" id="KW-0540">Nuclease</keyword>
<feature type="binding site" evidence="7">
    <location>
        <position position="107"/>
    </location>
    <ligand>
        <name>Zn(2+)</name>
        <dbReference type="ChEBI" id="CHEBI:29105"/>
        <note>catalytic</note>
    </ligand>
</feature>
<dbReference type="SUPFAM" id="SSF55486">
    <property type="entry name" value="Metalloproteases ('zincins'), catalytic domain"/>
    <property type="match status" value="1"/>
</dbReference>
<keyword evidence="9" id="KW-1185">Reference proteome</keyword>
<evidence type="ECO:0000313" key="8">
    <source>
        <dbReference type="EMBL" id="PWJ96214.1"/>
    </source>
</evidence>
<proteinExistence type="inferred from homology"/>
<keyword evidence="4 7" id="KW-0255">Endonuclease</keyword>
<evidence type="ECO:0000256" key="2">
    <source>
        <dbReference type="ARBA" id="ARBA00022722"/>
    </source>
</evidence>
<evidence type="ECO:0000256" key="7">
    <source>
        <dbReference type="HAMAP-Rule" id="MF_00009"/>
    </source>
</evidence>
<dbReference type="InterPro" id="IPR023091">
    <property type="entry name" value="MetalPrtase_cat_dom_sf_prd"/>
</dbReference>
<feature type="binding site" evidence="7">
    <location>
        <position position="117"/>
    </location>
    <ligand>
        <name>Zn(2+)</name>
        <dbReference type="ChEBI" id="CHEBI:29105"/>
        <note>catalytic</note>
    </ligand>
</feature>
<evidence type="ECO:0000313" key="9">
    <source>
        <dbReference type="Proteomes" id="UP000245921"/>
    </source>
</evidence>
<gene>
    <name evidence="7" type="primary">ybeY</name>
    <name evidence="8" type="ORF">C7380_102128</name>
</gene>
<reference evidence="8 9" key="1">
    <citation type="submission" date="2018-05" db="EMBL/GenBank/DDBJ databases">
        <title>Genomic Encyclopedia of Type Strains, Phase IV (KMG-IV): sequencing the most valuable type-strain genomes for metagenomic binning, comparative biology and taxonomic classification.</title>
        <authorList>
            <person name="Goeker M."/>
        </authorList>
    </citation>
    <scope>NUCLEOTIDE SEQUENCE [LARGE SCALE GENOMIC DNA]</scope>
    <source>
        <strain evidence="8 9">DSM 24906</strain>
    </source>
</reference>
<dbReference type="PANTHER" id="PTHR46986:SF1">
    <property type="entry name" value="ENDORIBONUCLEASE YBEY, CHLOROPLASTIC"/>
    <property type="match status" value="1"/>
</dbReference>
<dbReference type="NCBIfam" id="TIGR00043">
    <property type="entry name" value="rRNA maturation RNase YbeY"/>
    <property type="match status" value="1"/>
</dbReference>
<dbReference type="GO" id="GO:0008270">
    <property type="term" value="F:zinc ion binding"/>
    <property type="evidence" value="ECO:0007669"/>
    <property type="project" value="UniProtKB-UniRule"/>
</dbReference>
<dbReference type="Gene3D" id="3.40.390.30">
    <property type="entry name" value="Metalloproteases ('zincins'), catalytic domain"/>
    <property type="match status" value="1"/>
</dbReference>
<keyword evidence="7" id="KW-0690">Ribosome biogenesis</keyword>
<dbReference type="AlphaFoldDB" id="A0AA45C8Q6"/>
<evidence type="ECO:0000256" key="1">
    <source>
        <dbReference type="ARBA" id="ARBA00010875"/>
    </source>
</evidence>
<comment type="similarity">
    <text evidence="1 7">Belongs to the endoribonuclease YbeY family.</text>
</comment>
<dbReference type="InterPro" id="IPR002036">
    <property type="entry name" value="YbeY"/>
</dbReference>
<dbReference type="GO" id="GO:0006364">
    <property type="term" value="P:rRNA processing"/>
    <property type="evidence" value="ECO:0007669"/>
    <property type="project" value="UniProtKB-UniRule"/>
</dbReference>
<dbReference type="GO" id="GO:0004222">
    <property type="term" value="F:metalloendopeptidase activity"/>
    <property type="evidence" value="ECO:0007669"/>
    <property type="project" value="InterPro"/>
</dbReference>
<sequence length="142" mass="16829">MIVNINNEQNEFEINEAKMIEIVKKVIISEYKDDNFEINILITNNKRITEYNENFRKKSGPTDVLSFEYGLNEPVIGDIVISSEKIYEQSKEFNNSFNNELYYILIHGVLHILGYDHIYDESEAEEMFEIQKKYFNLLKEEG</sequence>
<evidence type="ECO:0000256" key="3">
    <source>
        <dbReference type="ARBA" id="ARBA00022723"/>
    </source>
</evidence>
<protein>
    <recommendedName>
        <fullName evidence="7">Endoribonuclease YbeY</fullName>
        <ecNumber evidence="7">3.1.-.-</ecNumber>
    </recommendedName>
</protein>
<keyword evidence="5 7" id="KW-0378">Hydrolase</keyword>
<comment type="subcellular location">
    <subcellularLocation>
        <location evidence="7">Cytoplasm</location>
    </subcellularLocation>
</comment>
<evidence type="ECO:0000256" key="6">
    <source>
        <dbReference type="ARBA" id="ARBA00022833"/>
    </source>
</evidence>
<name>A0AA45C8Q6_9BACT</name>
<evidence type="ECO:0000256" key="4">
    <source>
        <dbReference type="ARBA" id="ARBA00022759"/>
    </source>
</evidence>
<dbReference type="PANTHER" id="PTHR46986">
    <property type="entry name" value="ENDORIBONUCLEASE YBEY, CHLOROPLASTIC"/>
    <property type="match status" value="1"/>
</dbReference>
<dbReference type="Proteomes" id="UP000245921">
    <property type="component" value="Unassembled WGS sequence"/>
</dbReference>
<comment type="caution">
    <text evidence="8">The sequence shown here is derived from an EMBL/GenBank/DDBJ whole genome shotgun (WGS) entry which is preliminary data.</text>
</comment>
<comment type="function">
    <text evidence="7">Single strand-specific metallo-endoribonuclease involved in late-stage 70S ribosome quality control and in maturation of the 3' terminus of the 16S rRNA.</text>
</comment>
<organism evidence="8 9">
    <name type="scientific">Oceanotoga teriensis</name>
    <dbReference type="NCBI Taxonomy" id="515440"/>
    <lineage>
        <taxon>Bacteria</taxon>
        <taxon>Thermotogati</taxon>
        <taxon>Thermotogota</taxon>
        <taxon>Thermotogae</taxon>
        <taxon>Petrotogales</taxon>
        <taxon>Petrotogaceae</taxon>
        <taxon>Oceanotoga</taxon>
    </lineage>
</organism>